<proteinExistence type="predicted"/>
<dbReference type="SUPFAM" id="SSF54523">
    <property type="entry name" value="Pili subunits"/>
    <property type="match status" value="1"/>
</dbReference>
<dbReference type="InterPro" id="IPR012902">
    <property type="entry name" value="N_methyl_site"/>
</dbReference>
<keyword evidence="3" id="KW-1185">Reference proteome</keyword>
<dbReference type="KEGG" id="salh:HMF8227_00281"/>
<dbReference type="AlphaFoldDB" id="A0A2S2DZL2"/>
<gene>
    <name evidence="2" type="ORF">HMF8227_00281</name>
</gene>
<organism evidence="2 3">
    <name type="scientific">Saliniradius amylolyticus</name>
    <dbReference type="NCBI Taxonomy" id="2183582"/>
    <lineage>
        <taxon>Bacteria</taxon>
        <taxon>Pseudomonadati</taxon>
        <taxon>Pseudomonadota</taxon>
        <taxon>Gammaproteobacteria</taxon>
        <taxon>Alteromonadales</taxon>
        <taxon>Alteromonadaceae</taxon>
        <taxon>Saliniradius</taxon>
    </lineage>
</organism>
<dbReference type="EMBL" id="CP029347">
    <property type="protein sequence ID" value="AWL10789.1"/>
    <property type="molecule type" value="Genomic_DNA"/>
</dbReference>
<feature type="transmembrane region" description="Helical" evidence="1">
    <location>
        <begin position="12"/>
        <end position="31"/>
    </location>
</feature>
<name>A0A2S2DZL2_9ALTE</name>
<dbReference type="PROSITE" id="PS00409">
    <property type="entry name" value="PROKAR_NTER_METHYL"/>
    <property type="match status" value="1"/>
</dbReference>
<dbReference type="InterPro" id="IPR045584">
    <property type="entry name" value="Pilin-like"/>
</dbReference>
<keyword evidence="1" id="KW-1133">Transmembrane helix</keyword>
<protein>
    <submittedName>
        <fullName evidence="2">Pilin-like competence factor ComP</fullName>
    </submittedName>
</protein>
<keyword evidence="1" id="KW-0472">Membrane</keyword>
<dbReference type="Pfam" id="PF07963">
    <property type="entry name" value="N_methyl"/>
    <property type="match status" value="1"/>
</dbReference>
<dbReference type="NCBIfam" id="TIGR02532">
    <property type="entry name" value="IV_pilin_GFxxxE"/>
    <property type="match status" value="1"/>
</dbReference>
<evidence type="ECO:0000313" key="2">
    <source>
        <dbReference type="EMBL" id="AWL10789.1"/>
    </source>
</evidence>
<sequence>MQQQRGFTLIELVIVIVILGILAVTAAPRFIDLTDEARVSSVTGVKGSIQSAANIIYSQAAVDSSLSGDATVNGINTVNGYPTATAAGIILASQLDSAANESANVTSEFLHAITAESADEAGDGEIALTLSSVLAQGDQAAIEATNCYVKYVETDSSDTPPTVTSDTSGC</sequence>
<evidence type="ECO:0000256" key="1">
    <source>
        <dbReference type="SAM" id="Phobius"/>
    </source>
</evidence>
<dbReference type="RefSeq" id="WP_109338478.1">
    <property type="nucleotide sequence ID" value="NZ_CP029347.1"/>
</dbReference>
<keyword evidence="1" id="KW-0812">Transmembrane</keyword>
<dbReference type="Proteomes" id="UP000245728">
    <property type="component" value="Chromosome"/>
</dbReference>
<reference evidence="2 3" key="1">
    <citation type="submission" date="2018-05" db="EMBL/GenBank/DDBJ databases">
        <title>Salinimonas sp. HMF8227 Genome sequencing and assembly.</title>
        <authorList>
            <person name="Kang H."/>
            <person name="Kang J."/>
            <person name="Cha I."/>
            <person name="Kim H."/>
            <person name="Joh K."/>
        </authorList>
    </citation>
    <scope>NUCLEOTIDE SEQUENCE [LARGE SCALE GENOMIC DNA]</scope>
    <source>
        <strain evidence="2 3">HMF8227</strain>
    </source>
</reference>
<dbReference type="Gene3D" id="3.30.700.10">
    <property type="entry name" value="Glycoprotein, Type 4 Pilin"/>
    <property type="match status" value="1"/>
</dbReference>
<dbReference type="OrthoDB" id="5902365at2"/>
<evidence type="ECO:0000313" key="3">
    <source>
        <dbReference type="Proteomes" id="UP000245728"/>
    </source>
</evidence>
<accession>A0A2S2DZL2</accession>